<feature type="binding site" evidence="2">
    <location>
        <begin position="128"/>
        <end position="131"/>
    </location>
    <ligand>
        <name>ATP</name>
        <dbReference type="ChEBI" id="CHEBI:30616"/>
    </ligand>
</feature>
<dbReference type="PANTHER" id="PTHR13504">
    <property type="entry name" value="FIDO DOMAIN-CONTAINING PROTEIN DDB_G0283145"/>
    <property type="match status" value="1"/>
</dbReference>
<evidence type="ECO:0000313" key="6">
    <source>
        <dbReference type="Proteomes" id="UP000198756"/>
    </source>
</evidence>
<dbReference type="AlphaFoldDB" id="A0A1G5XLP2"/>
<dbReference type="PANTHER" id="PTHR13504:SF38">
    <property type="entry name" value="FIDO DOMAIN-CONTAINING PROTEIN"/>
    <property type="match status" value="1"/>
</dbReference>
<keyword evidence="2" id="KW-0067">ATP-binding</keyword>
<evidence type="ECO:0000256" key="2">
    <source>
        <dbReference type="PIRSR" id="PIRSR640198-2"/>
    </source>
</evidence>
<dbReference type="InterPro" id="IPR003812">
    <property type="entry name" value="Fido"/>
</dbReference>
<reference evidence="6" key="1">
    <citation type="submission" date="2016-10" db="EMBL/GenBank/DDBJ databases">
        <authorList>
            <person name="Varghese N."/>
            <person name="Submissions S."/>
        </authorList>
    </citation>
    <scope>NUCLEOTIDE SEQUENCE [LARGE SCALE GENOMIC DNA]</scope>
    <source>
        <strain evidence="6">DSM 22703</strain>
    </source>
</reference>
<dbReference type="InterPro" id="IPR040198">
    <property type="entry name" value="Fido_containing"/>
</dbReference>
<dbReference type="Gene3D" id="1.10.3290.10">
    <property type="entry name" value="Fido-like domain"/>
    <property type="match status" value="1"/>
</dbReference>
<dbReference type="Proteomes" id="UP000198756">
    <property type="component" value="Unassembled WGS sequence"/>
</dbReference>
<dbReference type="OrthoDB" id="9813719at2"/>
<sequence>MINQTTKDRIESLCNQYINLAKGNEPLLKEIALAEIPEMVYNSNAIENSTLSLEDTEKILSGGSLERKVTIREVYEAKNLAKITETLLEKTESKLSVKIILNLHKTLLSDIDDNIAGRFRSGKEWVRVGNHLGANPQFVAALVQELVDQYNQKKIPYFLDAIAHFHAEFETIHPFVDGNGRMGRVLINLQLMNMGLPPIIIQNKSKLTEYYPLFTQYQSTLKFGGFTGLLALLLQETLHKRITLLTAKKIIPLSIWASQNGIKPNVAANKAKRQTIPAFRLREKWMIAQEYNPSEN</sequence>
<evidence type="ECO:0000256" key="1">
    <source>
        <dbReference type="PIRSR" id="PIRSR640198-1"/>
    </source>
</evidence>
<name>A0A1G5XLP2_9BACT</name>
<dbReference type="STRING" id="279824.SAMN03080617_01814"/>
<proteinExistence type="predicted"/>
<keyword evidence="6" id="KW-1185">Reference proteome</keyword>
<feature type="binding site" evidence="2">
    <location>
        <begin position="210"/>
        <end position="211"/>
    </location>
    <ligand>
        <name>ATP</name>
        <dbReference type="ChEBI" id="CHEBI:30616"/>
    </ligand>
</feature>
<dbReference type="InterPro" id="IPR036597">
    <property type="entry name" value="Fido-like_dom_sf"/>
</dbReference>
<evidence type="ECO:0000259" key="4">
    <source>
        <dbReference type="PROSITE" id="PS51459"/>
    </source>
</evidence>
<dbReference type="PROSITE" id="PS51459">
    <property type="entry name" value="FIDO"/>
    <property type="match status" value="1"/>
</dbReference>
<keyword evidence="2" id="KW-0547">Nucleotide-binding</keyword>
<evidence type="ECO:0000256" key="3">
    <source>
        <dbReference type="PIRSR" id="PIRSR640198-3"/>
    </source>
</evidence>
<accession>A0A1G5XLP2</accession>
<protein>
    <submittedName>
        <fullName evidence="5">Fic family protein</fullName>
    </submittedName>
</protein>
<feature type="domain" description="Fido" evidence="4">
    <location>
        <begin position="95"/>
        <end position="235"/>
    </location>
</feature>
<dbReference type="SUPFAM" id="SSF140931">
    <property type="entry name" value="Fic-like"/>
    <property type="match status" value="1"/>
</dbReference>
<evidence type="ECO:0000313" key="5">
    <source>
        <dbReference type="EMBL" id="SDA70627.1"/>
    </source>
</evidence>
<organism evidence="5 6">
    <name type="scientific">Algoriphagus alkaliphilus</name>
    <dbReference type="NCBI Taxonomy" id="279824"/>
    <lineage>
        <taxon>Bacteria</taxon>
        <taxon>Pseudomonadati</taxon>
        <taxon>Bacteroidota</taxon>
        <taxon>Cytophagia</taxon>
        <taxon>Cytophagales</taxon>
        <taxon>Cyclobacteriaceae</taxon>
        <taxon>Algoriphagus</taxon>
    </lineage>
</organism>
<dbReference type="Pfam" id="PF02661">
    <property type="entry name" value="Fic"/>
    <property type="match status" value="1"/>
</dbReference>
<dbReference type="EMBL" id="FMXE01000011">
    <property type="protein sequence ID" value="SDA70627.1"/>
    <property type="molecule type" value="Genomic_DNA"/>
</dbReference>
<feature type="active site" evidence="1">
    <location>
        <position position="173"/>
    </location>
</feature>
<dbReference type="GO" id="GO:0005524">
    <property type="term" value="F:ATP binding"/>
    <property type="evidence" value="ECO:0007669"/>
    <property type="project" value="UniProtKB-KW"/>
</dbReference>
<feature type="binding site" evidence="2">
    <location>
        <begin position="177"/>
        <end position="184"/>
    </location>
    <ligand>
        <name>ATP</name>
        <dbReference type="ChEBI" id="CHEBI:30616"/>
    </ligand>
</feature>
<feature type="site" description="Important for autoinhibition of adenylyltransferase activity" evidence="3">
    <location>
        <position position="47"/>
    </location>
</feature>
<gene>
    <name evidence="5" type="ORF">SAMN03080617_01814</name>
</gene>
<dbReference type="RefSeq" id="WP_092729630.1">
    <property type="nucleotide sequence ID" value="NZ_FMXE01000011.1"/>
</dbReference>